<evidence type="ECO:0000259" key="1">
    <source>
        <dbReference type="Pfam" id="PF08885"/>
    </source>
</evidence>
<gene>
    <name evidence="2" type="ORF">DFR46_1204</name>
</gene>
<dbReference type="Pfam" id="PF08885">
    <property type="entry name" value="GSCFA"/>
    <property type="match status" value="1"/>
</dbReference>
<reference evidence="2 3" key="1">
    <citation type="submission" date="2018-07" db="EMBL/GenBank/DDBJ databases">
        <title>Genomic Encyclopedia of Type Strains, Phase IV (KMG-IV): sequencing the most valuable type-strain genomes for metagenomic binning, comparative biology and taxonomic classification.</title>
        <authorList>
            <person name="Goeker M."/>
        </authorList>
    </citation>
    <scope>NUCLEOTIDE SEQUENCE [LARGE SCALE GENOMIC DNA]</scope>
    <source>
        <strain evidence="2 3">DSM 26725</strain>
    </source>
</reference>
<organism evidence="2 3">
    <name type="scientific">Parasphingopyxis lamellibrachiae</name>
    <dbReference type="NCBI Taxonomy" id="680125"/>
    <lineage>
        <taxon>Bacteria</taxon>
        <taxon>Pseudomonadati</taxon>
        <taxon>Pseudomonadota</taxon>
        <taxon>Alphaproteobacteria</taxon>
        <taxon>Sphingomonadales</taxon>
        <taxon>Sphingomonadaceae</taxon>
        <taxon>Parasphingopyxis</taxon>
    </lineage>
</organism>
<evidence type="ECO:0000313" key="2">
    <source>
        <dbReference type="EMBL" id="RED16187.1"/>
    </source>
</evidence>
<dbReference type="Gene3D" id="1.25.40.10">
    <property type="entry name" value="Tetratricopeptide repeat domain"/>
    <property type="match status" value="1"/>
</dbReference>
<dbReference type="OrthoDB" id="369216at2"/>
<dbReference type="EMBL" id="QRDP01000004">
    <property type="protein sequence ID" value="RED16187.1"/>
    <property type="molecule type" value="Genomic_DNA"/>
</dbReference>
<dbReference type="InterPro" id="IPR014982">
    <property type="entry name" value="GSCFA"/>
</dbReference>
<accession>A0A3D9FF29</accession>
<evidence type="ECO:0000313" key="3">
    <source>
        <dbReference type="Proteomes" id="UP000256310"/>
    </source>
</evidence>
<dbReference type="InterPro" id="IPR011990">
    <property type="entry name" value="TPR-like_helical_dom_sf"/>
</dbReference>
<proteinExistence type="predicted"/>
<keyword evidence="3" id="KW-1185">Reference proteome</keyword>
<sequence>MPIVSLNGPEALRIRKTNGLATWGVRDEENRIEPIAKPAFDVPFRLKPGERIFTIGSCFARHIEGELRDRGFKIPMRDLFTKGVFEGLPPEIVNNFGTPSIFNEFAWAFGEEEFDEDQAILEVGPNKYVDLHMVNSIRPGPLADVLARRHGLMEVTRSLADCRLLIITLGLAEVWWDEAAQVYLNTAPLPGAMKANPERFSLHVLSFQECHDYLQRALDIAFKHGRDDLRAIITVSPVPMMATHRRDDVITANCYSKSVLRVVAEQIVAGDDRITYFPSYESVTLTDRRIAWADDFVHTTRAIVKFNVERMVNAYLGNREAGQEVLPGVEEFPTESAEALLFADRAREQRVRGDHAFFEEHAGRVKTSPAFAIEYARFLVSDGRPKEVLEAVDGLEQSEAKLLRAKAHLSLRDYDAVLASVLPLCKPGTKGIQHWTMLIEARAAMQGKAGILDAEKLWMETSPRQRIQILTYIGNALSLKNEHDEAISRLEEAIESGESPPLASIACAKSLLATGNPKRVKTLLEKVTGNTEWQFKQIKTLLSEASRQSAEST</sequence>
<dbReference type="RefSeq" id="WP_116235623.1">
    <property type="nucleotide sequence ID" value="NZ_QRDP01000004.1"/>
</dbReference>
<comment type="caution">
    <text evidence="2">The sequence shown here is derived from an EMBL/GenBank/DDBJ whole genome shotgun (WGS) entry which is preliminary data.</text>
</comment>
<dbReference type="AlphaFoldDB" id="A0A3D9FF29"/>
<feature type="domain" description="GSCFA" evidence="1">
    <location>
        <begin position="51"/>
        <end position="310"/>
    </location>
</feature>
<dbReference type="Proteomes" id="UP000256310">
    <property type="component" value="Unassembled WGS sequence"/>
</dbReference>
<name>A0A3D9FF29_9SPHN</name>
<protein>
    <submittedName>
        <fullName evidence="2">GSCFA family protein</fullName>
    </submittedName>
</protein>